<feature type="coiled-coil region" evidence="1">
    <location>
        <begin position="147"/>
        <end position="195"/>
    </location>
</feature>
<evidence type="ECO:0000313" key="3">
    <source>
        <dbReference type="EMBL" id="CAK72849.1"/>
    </source>
</evidence>
<keyword evidence="4" id="KW-1185">Reference proteome</keyword>
<dbReference type="KEGG" id="ptm:GSPATT00038806001"/>
<dbReference type="InParanoid" id="A0CPY2"/>
<feature type="compositionally biased region" description="Basic residues" evidence="2">
    <location>
        <begin position="387"/>
        <end position="397"/>
    </location>
</feature>
<dbReference type="HOGENOM" id="CLU_522234_0_0_1"/>
<protein>
    <submittedName>
        <fullName evidence="3">Uncharacterized protein</fullName>
    </submittedName>
</protein>
<name>A0CPY2_PARTE</name>
<evidence type="ECO:0000256" key="2">
    <source>
        <dbReference type="SAM" id="MobiDB-lite"/>
    </source>
</evidence>
<proteinExistence type="predicted"/>
<dbReference type="OMA" id="IILEWQQ"/>
<dbReference type="GeneID" id="5026030"/>
<dbReference type="EMBL" id="CT868132">
    <property type="protein sequence ID" value="CAK72849.1"/>
    <property type="molecule type" value="Genomic_DNA"/>
</dbReference>
<dbReference type="AlphaFoldDB" id="A0CPY2"/>
<dbReference type="RefSeq" id="XP_001440246.1">
    <property type="nucleotide sequence ID" value="XM_001440209.1"/>
</dbReference>
<accession>A0CPY2</accession>
<gene>
    <name evidence="3" type="ORF">GSPATT00038806001</name>
</gene>
<keyword evidence="1" id="KW-0175">Coiled coil</keyword>
<sequence>MFYWFYGNYCITFMQMHYICGMQSIQFQIIAIKSYQIVTSQGGHCSQQYSDKSIYNFQLTEMIVMKRSFSHPLRRITTVYKSARLRSESWIPSPVRVSINQISNQRKSLEFPNLGHTQKSTNHVYLYCQLQIDNQNDQLRKDLCTKIQEIDNLKQKIIQSLETIEQQEAIILEWQQKYQEQEKQHNREIAQLKSNLDNSIFDDPQMDLIEQPNENSQIERMDDLQIIQEESECPQIKSLNQSVAQNFKFCEILNALNKMNFDESPIIEQFDVSESYIVQRINKLIDYIHKLETELDDWKCNYWNLEKQLNSQLKDNFIQQGSQEIEIEFDFDKNQLVKAIKPNSKRSLQDENSALQQEIQRLQELNNQLVNQQKSQTKQVLESLINKQKKTNRKKNLTHIPEPANKHLTQVSTHHSSSHNNTQKKSHPTQEGSPNQQRNNQQINQYFSHYFQQKREQPAQHYSPVILTKVQQITTKQQYGVKYLKDMSMDHYYNVNVYQTPIVVKQSSLSPYQKSGSKFIQF</sequence>
<feature type="coiled-coil region" evidence="1">
    <location>
        <begin position="345"/>
        <end position="379"/>
    </location>
</feature>
<reference evidence="3 4" key="1">
    <citation type="journal article" date="2006" name="Nature">
        <title>Global trends of whole-genome duplications revealed by the ciliate Paramecium tetraurelia.</title>
        <authorList>
            <consortium name="Genoscope"/>
            <person name="Aury J.-M."/>
            <person name="Jaillon O."/>
            <person name="Duret L."/>
            <person name="Noel B."/>
            <person name="Jubin C."/>
            <person name="Porcel B.M."/>
            <person name="Segurens B."/>
            <person name="Daubin V."/>
            <person name="Anthouard V."/>
            <person name="Aiach N."/>
            <person name="Arnaiz O."/>
            <person name="Billaut A."/>
            <person name="Beisson J."/>
            <person name="Blanc I."/>
            <person name="Bouhouche K."/>
            <person name="Camara F."/>
            <person name="Duharcourt S."/>
            <person name="Guigo R."/>
            <person name="Gogendeau D."/>
            <person name="Katinka M."/>
            <person name="Keller A.-M."/>
            <person name="Kissmehl R."/>
            <person name="Klotz C."/>
            <person name="Koll F."/>
            <person name="Le Moue A."/>
            <person name="Lepere C."/>
            <person name="Malinsky S."/>
            <person name="Nowacki M."/>
            <person name="Nowak J.K."/>
            <person name="Plattner H."/>
            <person name="Poulain J."/>
            <person name="Ruiz F."/>
            <person name="Serrano V."/>
            <person name="Zagulski M."/>
            <person name="Dessen P."/>
            <person name="Betermier M."/>
            <person name="Weissenbach J."/>
            <person name="Scarpelli C."/>
            <person name="Schachter V."/>
            <person name="Sperling L."/>
            <person name="Meyer E."/>
            <person name="Cohen J."/>
            <person name="Wincker P."/>
        </authorList>
    </citation>
    <scope>NUCLEOTIDE SEQUENCE [LARGE SCALE GENOMIC DNA]</scope>
    <source>
        <strain evidence="3 4">Stock d4-2</strain>
    </source>
</reference>
<dbReference type="OrthoDB" id="304608at2759"/>
<evidence type="ECO:0000313" key="4">
    <source>
        <dbReference type="Proteomes" id="UP000000600"/>
    </source>
</evidence>
<dbReference type="Proteomes" id="UP000000600">
    <property type="component" value="Unassembled WGS sequence"/>
</dbReference>
<feature type="region of interest" description="Disordered" evidence="2">
    <location>
        <begin position="386"/>
        <end position="437"/>
    </location>
</feature>
<feature type="coiled-coil region" evidence="1">
    <location>
        <begin position="281"/>
        <end position="308"/>
    </location>
</feature>
<feature type="compositionally biased region" description="Low complexity" evidence="2">
    <location>
        <begin position="412"/>
        <end position="421"/>
    </location>
</feature>
<evidence type="ECO:0000256" key="1">
    <source>
        <dbReference type="SAM" id="Coils"/>
    </source>
</evidence>
<organism evidence="3 4">
    <name type="scientific">Paramecium tetraurelia</name>
    <dbReference type="NCBI Taxonomy" id="5888"/>
    <lineage>
        <taxon>Eukaryota</taxon>
        <taxon>Sar</taxon>
        <taxon>Alveolata</taxon>
        <taxon>Ciliophora</taxon>
        <taxon>Intramacronucleata</taxon>
        <taxon>Oligohymenophorea</taxon>
        <taxon>Peniculida</taxon>
        <taxon>Parameciidae</taxon>
        <taxon>Paramecium</taxon>
    </lineage>
</organism>